<comment type="catalytic activity">
    <reaction evidence="1">
        <text>ATP + protein L-histidine = ADP + protein N-phospho-L-histidine.</text>
        <dbReference type="EC" id="2.7.13.3"/>
    </reaction>
</comment>
<sequence length="354" mass="39613">MTDNIKILMVDDRIENLMALEAILNSTSYELVQANSGHEALKQLLKDDFALILLDVQMPGLDGFETARLIRTREKSKYIPIIFITANYQAQDQINKGYELGAIDYILKPVNPANLRYKVASFVDSVKHQNALIEKEVLRWDQLRLIGEMAAGVSHEIRNPITGVKAYLQLLQGKLELIKFKEDIDIMIDELNRANSLISEFLSIGHNNTAEFKMQDLNSIINSLVPLIQADALQQGKTVKIESDVLPNFSLKSHEIRQMILNLCRNGLESMGPEGSLSIKTYVENDEVVLSIRDQGKGIKPEILTKLGTPFLSDKENGNGLGLSICYRIAAHHKAAIVIDTGSHGTTFNVRFKL</sequence>
<evidence type="ECO:0000313" key="11">
    <source>
        <dbReference type="EMBL" id="AFM41588.1"/>
    </source>
</evidence>
<keyword evidence="6" id="KW-0902">Two-component regulatory system</keyword>
<dbReference type="KEGG" id="dai:Desaci_2655"/>
<dbReference type="STRING" id="646529.Desaci_2655"/>
<evidence type="ECO:0000256" key="5">
    <source>
        <dbReference type="ARBA" id="ARBA00022777"/>
    </source>
</evidence>
<keyword evidence="5 11" id="KW-0808">Transferase</keyword>
<dbReference type="InterPro" id="IPR011006">
    <property type="entry name" value="CheY-like_superfamily"/>
</dbReference>
<evidence type="ECO:0000313" key="12">
    <source>
        <dbReference type="Proteomes" id="UP000002892"/>
    </source>
</evidence>
<dbReference type="eggNOG" id="COG3852">
    <property type="taxonomic scope" value="Bacteria"/>
</dbReference>
<dbReference type="Pfam" id="PF00072">
    <property type="entry name" value="Response_reg"/>
    <property type="match status" value="1"/>
</dbReference>
<dbReference type="EMBL" id="CP003639">
    <property type="protein sequence ID" value="AFM41588.1"/>
    <property type="molecule type" value="Genomic_DNA"/>
</dbReference>
<reference evidence="11 12" key="1">
    <citation type="journal article" date="2012" name="J. Bacteriol.">
        <title>Complete genome sequences of Desulfosporosinus orientis DSM765T, Desulfosporosinus youngiae DSM17734T, Desulfosporosinus meridiei DSM13257T, and Desulfosporosinus acidiphilus DSM22704T.</title>
        <authorList>
            <person name="Pester M."/>
            <person name="Brambilla E."/>
            <person name="Alazard D."/>
            <person name="Rattei T."/>
            <person name="Weinmaier T."/>
            <person name="Han J."/>
            <person name="Lucas S."/>
            <person name="Lapidus A."/>
            <person name="Cheng J.F."/>
            <person name="Goodwin L."/>
            <person name="Pitluck S."/>
            <person name="Peters L."/>
            <person name="Ovchinnikova G."/>
            <person name="Teshima H."/>
            <person name="Detter J.C."/>
            <person name="Han C.S."/>
            <person name="Tapia R."/>
            <person name="Land M.L."/>
            <person name="Hauser L."/>
            <person name="Kyrpides N.C."/>
            <person name="Ivanova N.N."/>
            <person name="Pagani I."/>
            <person name="Huntmann M."/>
            <person name="Wei C.L."/>
            <person name="Davenport K.W."/>
            <person name="Daligault H."/>
            <person name="Chain P.S."/>
            <person name="Chen A."/>
            <person name="Mavromatis K."/>
            <person name="Markowitz V."/>
            <person name="Szeto E."/>
            <person name="Mikhailova N."/>
            <person name="Pati A."/>
            <person name="Wagner M."/>
            <person name="Woyke T."/>
            <person name="Ollivier B."/>
            <person name="Klenk H.P."/>
            <person name="Spring S."/>
            <person name="Loy A."/>
        </authorList>
    </citation>
    <scope>NUCLEOTIDE SEQUENCE [LARGE SCALE GENOMIC DNA]</scope>
    <source>
        <strain evidence="12">DSM 22704 / JCM 16185 / SJ4</strain>
    </source>
</reference>
<dbReference type="RefSeq" id="WP_014827584.1">
    <property type="nucleotide sequence ID" value="NC_018068.1"/>
</dbReference>
<dbReference type="PROSITE" id="PS50109">
    <property type="entry name" value="HIS_KIN"/>
    <property type="match status" value="1"/>
</dbReference>
<dbReference type="SMART" id="SM00387">
    <property type="entry name" value="HATPase_c"/>
    <property type="match status" value="1"/>
</dbReference>
<dbReference type="SMART" id="SM00448">
    <property type="entry name" value="REC"/>
    <property type="match status" value="1"/>
</dbReference>
<dbReference type="EC" id="2.7.13.3" evidence="2"/>
<dbReference type="Gene3D" id="1.10.287.130">
    <property type="match status" value="1"/>
</dbReference>
<dbReference type="Gene3D" id="3.30.565.10">
    <property type="entry name" value="Histidine kinase-like ATPase, C-terminal domain"/>
    <property type="match status" value="1"/>
</dbReference>
<feature type="domain" description="Response regulatory" evidence="10">
    <location>
        <begin position="6"/>
        <end position="123"/>
    </location>
</feature>
<dbReference type="PROSITE" id="PS50110">
    <property type="entry name" value="RESPONSE_REGULATORY"/>
    <property type="match status" value="1"/>
</dbReference>
<name>I4D714_DESAJ</name>
<dbReference type="InterPro" id="IPR003661">
    <property type="entry name" value="HisK_dim/P_dom"/>
</dbReference>
<evidence type="ECO:0000256" key="7">
    <source>
        <dbReference type="ARBA" id="ARBA00024867"/>
    </source>
</evidence>
<feature type="domain" description="Histidine kinase" evidence="9">
    <location>
        <begin position="152"/>
        <end position="354"/>
    </location>
</feature>
<dbReference type="InterPro" id="IPR001789">
    <property type="entry name" value="Sig_transdc_resp-reg_receiver"/>
</dbReference>
<keyword evidence="4 8" id="KW-0597">Phosphoprotein</keyword>
<evidence type="ECO:0000256" key="2">
    <source>
        <dbReference type="ARBA" id="ARBA00012438"/>
    </source>
</evidence>
<evidence type="ECO:0000256" key="3">
    <source>
        <dbReference type="ARBA" id="ARBA00018672"/>
    </source>
</evidence>
<dbReference type="InterPro" id="IPR036890">
    <property type="entry name" value="HATPase_C_sf"/>
</dbReference>
<dbReference type="SUPFAM" id="SSF47384">
    <property type="entry name" value="Homodimeric domain of signal transducing histidine kinase"/>
    <property type="match status" value="1"/>
</dbReference>
<keyword evidence="5 11" id="KW-0418">Kinase</keyword>
<gene>
    <name evidence="11" type="ordered locus">Desaci_2655</name>
</gene>
<dbReference type="PANTHER" id="PTHR43547:SF2">
    <property type="entry name" value="HYBRID SIGNAL TRANSDUCTION HISTIDINE KINASE C"/>
    <property type="match status" value="1"/>
</dbReference>
<evidence type="ECO:0000256" key="4">
    <source>
        <dbReference type="ARBA" id="ARBA00022553"/>
    </source>
</evidence>
<protein>
    <recommendedName>
        <fullName evidence="3">Stage 0 sporulation protein A homolog</fullName>
        <ecNumber evidence="2">2.7.13.3</ecNumber>
    </recommendedName>
</protein>
<evidence type="ECO:0000256" key="1">
    <source>
        <dbReference type="ARBA" id="ARBA00000085"/>
    </source>
</evidence>
<dbReference type="SUPFAM" id="SSF55874">
    <property type="entry name" value="ATPase domain of HSP90 chaperone/DNA topoisomerase II/histidine kinase"/>
    <property type="match status" value="1"/>
</dbReference>
<accession>I4D714</accession>
<dbReference type="Proteomes" id="UP000002892">
    <property type="component" value="Chromosome"/>
</dbReference>
<organism evidence="11 12">
    <name type="scientific">Desulfosporosinus acidiphilus (strain DSM 22704 / JCM 16185 / SJ4)</name>
    <dbReference type="NCBI Taxonomy" id="646529"/>
    <lineage>
        <taxon>Bacteria</taxon>
        <taxon>Bacillati</taxon>
        <taxon>Bacillota</taxon>
        <taxon>Clostridia</taxon>
        <taxon>Eubacteriales</taxon>
        <taxon>Desulfitobacteriaceae</taxon>
        <taxon>Desulfosporosinus</taxon>
    </lineage>
</organism>
<dbReference type="CDD" id="cd00082">
    <property type="entry name" value="HisKA"/>
    <property type="match status" value="1"/>
</dbReference>
<dbReference type="Pfam" id="PF02518">
    <property type="entry name" value="HATPase_c"/>
    <property type="match status" value="1"/>
</dbReference>
<dbReference type="SMART" id="SM00388">
    <property type="entry name" value="HisKA"/>
    <property type="match status" value="1"/>
</dbReference>
<keyword evidence="12" id="KW-1185">Reference proteome</keyword>
<dbReference type="Pfam" id="PF00512">
    <property type="entry name" value="HisKA"/>
    <property type="match status" value="1"/>
</dbReference>
<dbReference type="InterPro" id="IPR003594">
    <property type="entry name" value="HATPase_dom"/>
</dbReference>
<dbReference type="Gene3D" id="3.40.50.2300">
    <property type="match status" value="1"/>
</dbReference>
<dbReference type="InterPro" id="IPR036097">
    <property type="entry name" value="HisK_dim/P_sf"/>
</dbReference>
<dbReference type="AlphaFoldDB" id="I4D714"/>
<dbReference type="SUPFAM" id="SSF52172">
    <property type="entry name" value="CheY-like"/>
    <property type="match status" value="1"/>
</dbReference>
<dbReference type="InterPro" id="IPR004358">
    <property type="entry name" value="Sig_transdc_His_kin-like_C"/>
</dbReference>
<dbReference type="PANTHER" id="PTHR43547">
    <property type="entry name" value="TWO-COMPONENT HISTIDINE KINASE"/>
    <property type="match status" value="1"/>
</dbReference>
<evidence type="ECO:0000256" key="8">
    <source>
        <dbReference type="PROSITE-ProRule" id="PRU00169"/>
    </source>
</evidence>
<dbReference type="eggNOG" id="COG0745">
    <property type="taxonomic scope" value="Bacteria"/>
</dbReference>
<dbReference type="InterPro" id="IPR005467">
    <property type="entry name" value="His_kinase_dom"/>
</dbReference>
<evidence type="ECO:0000256" key="6">
    <source>
        <dbReference type="ARBA" id="ARBA00023012"/>
    </source>
</evidence>
<proteinExistence type="predicted"/>
<comment type="function">
    <text evidence="7">May play the central regulatory role in sporulation. It may be an element of the effector pathway responsible for the activation of sporulation genes in response to nutritional stress. Spo0A may act in concert with spo0H (a sigma factor) to control the expression of some genes that are critical to the sporulation process.</text>
</comment>
<feature type="modified residue" description="4-aspartylphosphate" evidence="8">
    <location>
        <position position="55"/>
    </location>
</feature>
<evidence type="ECO:0000259" key="10">
    <source>
        <dbReference type="PROSITE" id="PS50110"/>
    </source>
</evidence>
<evidence type="ECO:0000259" key="9">
    <source>
        <dbReference type="PROSITE" id="PS50109"/>
    </source>
</evidence>
<dbReference type="HOGENOM" id="CLU_000445_114_72_9"/>
<dbReference type="PRINTS" id="PR00344">
    <property type="entry name" value="BCTRLSENSOR"/>
</dbReference>
<dbReference type="OrthoDB" id="505470at2"/>
<dbReference type="GO" id="GO:0000155">
    <property type="term" value="F:phosphorelay sensor kinase activity"/>
    <property type="evidence" value="ECO:0007669"/>
    <property type="project" value="InterPro"/>
</dbReference>